<dbReference type="Gene3D" id="3.40.50.1010">
    <property type="entry name" value="5'-nuclease"/>
    <property type="match status" value="1"/>
</dbReference>
<dbReference type="EMBL" id="MCBR01020929">
    <property type="protein sequence ID" value="RKF54742.1"/>
    <property type="molecule type" value="Genomic_DNA"/>
</dbReference>
<sequence>MQTNNIKVNNHDFNFGFQPSDPAFYLPTPLSELNNAVIGVEATAYLQHIIDSGPAHEPLLAALGGDPIGLKYHLEKDLDKWSENNITPLFVFDGQSVVGKDEMTLRISRESLVKTQRAWNLYGDHQPNYAVKIFGSSGSIKGHDLYRLLQEVLCKRGLTFQIAPYSACAQLVHLLELEVSGKSYIDGLMGSKELLLYDRSPEAVIICPPTVDDWENKSFRGIFRSELIEKLGVSPEILDDALLMSGTSFLPSFPPLKSENIIPQQPFTLLDAVNLRRTSEKSVTSICGQFVELLDKHDSKWLDKFRKAKIGILHAIIVQENGQVISRDYANLTSDNNDYLGLRLPPELYYYLSKELVGPRILNYFISLESIVFPTLDGVVSEEYKQLVTKSLIPLREIAAALIASRIHRVFQNKPVTMRFWFDDDLKQTLLHKSVLEQVNGKADTWGVESQQLHSWAKKTGIIAGTLSFAVLSLQEDGVPAMSRSSSRVVGLKSKHEVLSNTLYRFLHLRDYIDDQHELTGWGRALATTLRSIQPLIKEFGDVHQIEQAAILAFEMIRFGNLNARNRHPELIGGALRGSDEDKKNCMLIGRTACLLKLRHKNLGYTGPLSKNYLAFNSLVKAIQEANRDILEATIVSMFLSNQISRQESHDYGDLGRCLPLSHPINTIFGIAVTTYLDDFLKVDWTKTQREEKKSVFSEKFIPHSIKFAEDLAVAFSFFDAVYDGVKTLRDEIPATEKEEWDRAKKYLSLRR</sequence>
<name>A0A420HBD2_9PEZI</name>
<accession>A0A420HBD2</accession>
<dbReference type="Pfam" id="PF12246">
    <property type="entry name" value="MKT1_C"/>
    <property type="match status" value="1"/>
</dbReference>
<dbReference type="InterPro" id="IPR022040">
    <property type="entry name" value="MKT1_N"/>
</dbReference>
<protein>
    <submittedName>
        <fullName evidence="5">Putative xpg domain-containing protein</fullName>
    </submittedName>
</protein>
<evidence type="ECO:0000256" key="2">
    <source>
        <dbReference type="ARBA" id="ARBA00024023"/>
    </source>
</evidence>
<reference evidence="5 6" key="1">
    <citation type="journal article" date="2018" name="BMC Genomics">
        <title>Comparative genome analyses reveal sequence features reflecting distinct modes of host-adaptation between dicot and monocot powdery mildew.</title>
        <authorList>
            <person name="Wu Y."/>
            <person name="Ma X."/>
            <person name="Pan Z."/>
            <person name="Kale S.D."/>
            <person name="Song Y."/>
            <person name="King H."/>
            <person name="Zhang Q."/>
            <person name="Presley C."/>
            <person name="Deng X."/>
            <person name="Wei C.I."/>
            <person name="Xiao S."/>
        </authorList>
    </citation>
    <scope>NUCLEOTIDE SEQUENCE [LARGE SCALE GENOMIC DNA]</scope>
    <source>
        <strain evidence="5">UCSC1</strain>
    </source>
</reference>
<organism evidence="5 6">
    <name type="scientific">Golovinomyces cichoracearum</name>
    <dbReference type="NCBI Taxonomy" id="62708"/>
    <lineage>
        <taxon>Eukaryota</taxon>
        <taxon>Fungi</taxon>
        <taxon>Dikarya</taxon>
        <taxon>Ascomycota</taxon>
        <taxon>Pezizomycotina</taxon>
        <taxon>Leotiomycetes</taxon>
        <taxon>Erysiphales</taxon>
        <taxon>Erysiphaceae</taxon>
        <taxon>Golovinomyces</taxon>
    </lineage>
</organism>
<evidence type="ECO:0000313" key="5">
    <source>
        <dbReference type="EMBL" id="RKF54742.1"/>
    </source>
</evidence>
<evidence type="ECO:0000256" key="1">
    <source>
        <dbReference type="ARBA" id="ARBA00022845"/>
    </source>
</evidence>
<dbReference type="CDD" id="cd09858">
    <property type="entry name" value="PIN_MKT1"/>
    <property type="match status" value="1"/>
</dbReference>
<dbReference type="SUPFAM" id="SSF88723">
    <property type="entry name" value="PIN domain-like"/>
    <property type="match status" value="1"/>
</dbReference>
<comment type="caution">
    <text evidence="5">The sequence shown here is derived from an EMBL/GenBank/DDBJ whole genome shotgun (WGS) entry which is preliminary data.</text>
</comment>
<evidence type="ECO:0000259" key="4">
    <source>
        <dbReference type="Pfam" id="PF12247"/>
    </source>
</evidence>
<dbReference type="Proteomes" id="UP000285405">
    <property type="component" value="Unassembled WGS sequence"/>
</dbReference>
<dbReference type="AlphaFoldDB" id="A0A420HBD2"/>
<evidence type="ECO:0000259" key="3">
    <source>
        <dbReference type="Pfam" id="PF12246"/>
    </source>
</evidence>
<dbReference type="InterPro" id="IPR022039">
    <property type="entry name" value="MKT1_C"/>
</dbReference>
<keyword evidence="1" id="KW-0810">Translation regulation</keyword>
<gene>
    <name evidence="5" type="ORF">GcC1_209007</name>
</gene>
<dbReference type="InterPro" id="IPR029060">
    <property type="entry name" value="PIN-like_dom_sf"/>
</dbReference>
<dbReference type="Pfam" id="PF12247">
    <property type="entry name" value="MKT1_N"/>
    <property type="match status" value="1"/>
</dbReference>
<dbReference type="OrthoDB" id="17262at2759"/>
<feature type="domain" description="Post-transcriptional regulator MKT1 C-terminal" evidence="3">
    <location>
        <begin position="505"/>
        <end position="749"/>
    </location>
</feature>
<proteinExistence type="inferred from homology"/>
<evidence type="ECO:0000313" key="6">
    <source>
        <dbReference type="Proteomes" id="UP000285405"/>
    </source>
</evidence>
<dbReference type="GO" id="GO:0006417">
    <property type="term" value="P:regulation of translation"/>
    <property type="evidence" value="ECO:0007669"/>
    <property type="project" value="UniProtKB-KW"/>
</dbReference>
<comment type="similarity">
    <text evidence="2">Belongs to the XPG/RAD2 endonuclease family.</text>
</comment>
<feature type="domain" description="Post-transcriptional regulator MKT1 N-terminal" evidence="4">
    <location>
        <begin position="334"/>
        <end position="422"/>
    </location>
</feature>